<feature type="region of interest" description="Disordered" evidence="1">
    <location>
        <begin position="98"/>
        <end position="117"/>
    </location>
</feature>
<feature type="compositionally biased region" description="Basic and acidic residues" evidence="1">
    <location>
        <begin position="104"/>
        <end position="117"/>
    </location>
</feature>
<evidence type="ECO:0000313" key="3">
    <source>
        <dbReference type="EMBL" id="EGU76020.1"/>
    </source>
</evidence>
<dbReference type="OrthoDB" id="8954335at2759"/>
<dbReference type="EMBL" id="AFQF01003360">
    <property type="protein sequence ID" value="EGU76020.1"/>
    <property type="molecule type" value="Genomic_DNA"/>
</dbReference>
<proteinExistence type="predicted"/>
<sequence length="117" mass="13082">MWDEVPEGSALHSSAVKTEMELKSTEGYWGWMKFRGRRTQRCMDTRASAHRTTFPSFHQKRILGGVATIAAGAATLQIPVVAAGIALFGTAGMKLDLHKKKKKKPEEDREWVVSEHD</sequence>
<protein>
    <submittedName>
        <fullName evidence="3">Uncharacterized protein</fullName>
    </submittedName>
</protein>
<gene>
    <name evidence="3" type="ORF">FOXB_13438</name>
</gene>
<organism evidence="3">
    <name type="scientific">Fusarium oxysporum (strain Fo5176)</name>
    <name type="common">Fusarium vascular wilt</name>
    <dbReference type="NCBI Taxonomy" id="660025"/>
    <lineage>
        <taxon>Eukaryota</taxon>
        <taxon>Fungi</taxon>
        <taxon>Dikarya</taxon>
        <taxon>Ascomycota</taxon>
        <taxon>Pezizomycotina</taxon>
        <taxon>Sordariomycetes</taxon>
        <taxon>Hypocreomycetidae</taxon>
        <taxon>Hypocreales</taxon>
        <taxon>Nectriaceae</taxon>
        <taxon>Fusarium</taxon>
        <taxon>Fusarium oxysporum species complex</taxon>
    </lineage>
</organism>
<evidence type="ECO:0000256" key="2">
    <source>
        <dbReference type="SAM" id="Phobius"/>
    </source>
</evidence>
<keyword evidence="2" id="KW-0812">Transmembrane</keyword>
<evidence type="ECO:0000256" key="1">
    <source>
        <dbReference type="SAM" id="MobiDB-lite"/>
    </source>
</evidence>
<keyword evidence="2" id="KW-0472">Membrane</keyword>
<comment type="caution">
    <text evidence="3">The sequence shown here is derived from an EMBL/GenBank/DDBJ whole genome shotgun (WGS) entry which is preliminary data.</text>
</comment>
<accession>F9G456</accession>
<name>F9G456_FUSOF</name>
<dbReference type="AlphaFoldDB" id="F9G456"/>
<keyword evidence="2" id="KW-1133">Transmembrane helix</keyword>
<reference evidence="3" key="1">
    <citation type="journal article" date="2012" name="Mol. Plant Microbe Interact.">
        <title>A highly conserved effector in Fusarium oxysporum is required for full virulence on Arabidopsis.</title>
        <authorList>
            <person name="Thatcher L.F."/>
            <person name="Gardiner D.M."/>
            <person name="Kazan K."/>
            <person name="Manners J."/>
        </authorList>
    </citation>
    <scope>NUCLEOTIDE SEQUENCE [LARGE SCALE GENOMIC DNA]</scope>
    <source>
        <strain evidence="3">Fo5176</strain>
    </source>
</reference>
<feature type="transmembrane region" description="Helical" evidence="2">
    <location>
        <begin position="62"/>
        <end position="93"/>
    </location>
</feature>